<dbReference type="PANTHER" id="PTHR32133">
    <property type="entry name" value="OS07G0120400 PROTEIN"/>
    <property type="match status" value="1"/>
</dbReference>
<name>K4A149_SETIT</name>
<dbReference type="InterPro" id="IPR036047">
    <property type="entry name" value="F-box-like_dom_sf"/>
</dbReference>
<dbReference type="AlphaFoldDB" id="K4A149"/>
<evidence type="ECO:0000313" key="3">
    <source>
        <dbReference type="Proteomes" id="UP000004995"/>
    </source>
</evidence>
<reference evidence="3" key="1">
    <citation type="journal article" date="2012" name="Nat. Biotechnol.">
        <title>Reference genome sequence of the model plant Setaria.</title>
        <authorList>
            <person name="Bennetzen J.L."/>
            <person name="Schmutz J."/>
            <person name="Wang H."/>
            <person name="Percifield R."/>
            <person name="Hawkins J."/>
            <person name="Pontaroli A.C."/>
            <person name="Estep M."/>
            <person name="Feng L."/>
            <person name="Vaughn J.N."/>
            <person name="Grimwood J."/>
            <person name="Jenkins J."/>
            <person name="Barry K."/>
            <person name="Lindquist E."/>
            <person name="Hellsten U."/>
            <person name="Deshpande S."/>
            <person name="Wang X."/>
            <person name="Wu X."/>
            <person name="Mitros T."/>
            <person name="Triplett J."/>
            <person name="Yang X."/>
            <person name="Ye C.Y."/>
            <person name="Mauro-Herrera M."/>
            <person name="Wang L."/>
            <person name="Li P."/>
            <person name="Sharma M."/>
            <person name="Sharma R."/>
            <person name="Ronald P.C."/>
            <person name="Panaud O."/>
            <person name="Kellogg E.A."/>
            <person name="Brutnell T.P."/>
            <person name="Doust A.N."/>
            <person name="Tuskan G.A."/>
            <person name="Rokhsar D."/>
            <person name="Devos K.M."/>
        </authorList>
    </citation>
    <scope>NUCLEOTIDE SEQUENCE [LARGE SCALE GENOMIC DNA]</scope>
    <source>
        <strain evidence="3">cv. Yugu1</strain>
    </source>
</reference>
<dbReference type="InParanoid" id="K4A149"/>
<organism evidence="2 3">
    <name type="scientific">Setaria italica</name>
    <name type="common">Foxtail millet</name>
    <name type="synonym">Panicum italicum</name>
    <dbReference type="NCBI Taxonomy" id="4555"/>
    <lineage>
        <taxon>Eukaryota</taxon>
        <taxon>Viridiplantae</taxon>
        <taxon>Streptophyta</taxon>
        <taxon>Embryophyta</taxon>
        <taxon>Tracheophyta</taxon>
        <taxon>Spermatophyta</taxon>
        <taxon>Magnoliopsida</taxon>
        <taxon>Liliopsida</taxon>
        <taxon>Poales</taxon>
        <taxon>Poaceae</taxon>
        <taxon>PACMAD clade</taxon>
        <taxon>Panicoideae</taxon>
        <taxon>Panicodae</taxon>
        <taxon>Paniceae</taxon>
        <taxon>Cenchrinae</taxon>
        <taxon>Setaria</taxon>
    </lineage>
</organism>
<protein>
    <recommendedName>
        <fullName evidence="1">F-box domain-containing protein</fullName>
    </recommendedName>
</protein>
<sequence length="272" mass="29958">MLPDDAVGEILRRLPPDEPACLVRASLVCKSWRLLISEPDFLLRYHELHPTPLWLGFNCHHDRVLLHTMDPTCLVVWDPITNDKHFLPEVLDYPCNHLIAAVLCAANGCNHSGCHGAPFLVWSTLAWIHLGLISKSRDVIEPGLLIGNTLYFLLEDGRRVLKYDLGGHHLSVMNTLPLSGGCRMGTGMIIELDMMLSMDTGDPSTKLLVVGFSEGVNTIFITANAGIFAVDLKSDQVKKICGSGASDTIIPYASFYTPDFAGGRLQPPVRMQ</sequence>
<proteinExistence type="predicted"/>
<dbReference type="HOGENOM" id="CLU_017945_2_1_1"/>
<dbReference type="InterPro" id="IPR001810">
    <property type="entry name" value="F-box_dom"/>
</dbReference>
<dbReference type="eggNOG" id="ENOG502SKDB">
    <property type="taxonomic scope" value="Eukaryota"/>
</dbReference>
<feature type="domain" description="F-box" evidence="1">
    <location>
        <begin position="1"/>
        <end position="48"/>
    </location>
</feature>
<dbReference type="SUPFAM" id="SSF81383">
    <property type="entry name" value="F-box domain"/>
    <property type="match status" value="1"/>
</dbReference>
<evidence type="ECO:0000259" key="1">
    <source>
        <dbReference type="PROSITE" id="PS50181"/>
    </source>
</evidence>
<evidence type="ECO:0000313" key="2">
    <source>
        <dbReference type="EnsemblPlants" id="KQL24600"/>
    </source>
</evidence>
<dbReference type="PANTHER" id="PTHR32133:SF408">
    <property type="entry name" value="OS07G0120400 PROTEIN"/>
    <property type="match status" value="1"/>
</dbReference>
<dbReference type="OMA" id="FLLRYHE"/>
<dbReference type="Gramene" id="KQL24600">
    <property type="protein sequence ID" value="KQL24600"/>
    <property type="gene ID" value="SETIT_032591mg"/>
</dbReference>
<dbReference type="Gene3D" id="1.20.1280.50">
    <property type="match status" value="1"/>
</dbReference>
<dbReference type="PROSITE" id="PS50181">
    <property type="entry name" value="FBOX"/>
    <property type="match status" value="1"/>
</dbReference>
<dbReference type="EMBL" id="AGNK02001101">
    <property type="status" value="NOT_ANNOTATED_CDS"/>
    <property type="molecule type" value="Genomic_DNA"/>
</dbReference>
<keyword evidence="3" id="KW-1185">Reference proteome</keyword>
<accession>K4A149</accession>
<dbReference type="Pfam" id="PF00646">
    <property type="entry name" value="F-box"/>
    <property type="match status" value="1"/>
</dbReference>
<dbReference type="EnsemblPlants" id="KQL24600">
    <property type="protein sequence ID" value="KQL24600"/>
    <property type="gene ID" value="SETIT_032591mg"/>
</dbReference>
<reference evidence="2" key="2">
    <citation type="submission" date="2018-08" db="UniProtKB">
        <authorList>
            <consortium name="EnsemblPlants"/>
        </authorList>
    </citation>
    <scope>IDENTIFICATION</scope>
    <source>
        <strain evidence="2">Yugu1</strain>
    </source>
</reference>
<dbReference type="Proteomes" id="UP000004995">
    <property type="component" value="Unassembled WGS sequence"/>
</dbReference>
<dbReference type="SMART" id="SM00256">
    <property type="entry name" value="FBOX"/>
    <property type="match status" value="1"/>
</dbReference>